<protein>
    <submittedName>
        <fullName evidence="1">Uncharacterized protein</fullName>
    </submittedName>
</protein>
<evidence type="ECO:0000313" key="2">
    <source>
        <dbReference type="Proteomes" id="UP001059773"/>
    </source>
</evidence>
<proteinExistence type="predicted"/>
<keyword evidence="2" id="KW-1185">Reference proteome</keyword>
<name>A0ABY5JRR0_9BACI</name>
<sequence>MSSYLDTITHDLQGIKKIIIEMPRKSTNYGVISFTLLRDVCIMLYEINLVLKSEGIIQTEPSEMETIKKLRHKMKTDQGMNNRKIFNNLLDNFRKNFGNDIDNIGFYLNDDILAISTIYQTFIFENTPYLNTTSPLPIYHFSKSIGSLTESLLNSINKDSKLKSGPLLNIQEKAFTSKDIWNQRFFIDDITHNIFLTRLILIQSELTGCIWLEKFLDYNNNELTLDKYILIRLTSIKFYEIMRNLNSMISIKKFEQHWDNFNLKELRLFVVAYNSTIKNEIKTLRNMVHYNNNGTNFYEFILNKELENDKYVDELINNLFNKYIFKMRILISKGIDINSYESMSDAEKKQRRIRTIVSGKDPFSTNRS</sequence>
<evidence type="ECO:0000313" key="1">
    <source>
        <dbReference type="EMBL" id="UUI01751.1"/>
    </source>
</evidence>
<dbReference type="RefSeq" id="WP_256707061.1">
    <property type="nucleotide sequence ID" value="NZ_CP101914.1"/>
</dbReference>
<accession>A0ABY5JRR0</accession>
<dbReference type="Proteomes" id="UP001059773">
    <property type="component" value="Chromosome"/>
</dbReference>
<organism evidence="1 2">
    <name type="scientific">Oceanobacillus jeddahense</name>
    <dbReference type="NCBI Taxonomy" id="1462527"/>
    <lineage>
        <taxon>Bacteria</taxon>
        <taxon>Bacillati</taxon>
        <taxon>Bacillota</taxon>
        <taxon>Bacilli</taxon>
        <taxon>Bacillales</taxon>
        <taxon>Bacillaceae</taxon>
        <taxon>Oceanobacillus</taxon>
    </lineage>
</organism>
<gene>
    <name evidence="1" type="ORF">NP439_17080</name>
</gene>
<dbReference type="EMBL" id="CP101914">
    <property type="protein sequence ID" value="UUI01751.1"/>
    <property type="molecule type" value="Genomic_DNA"/>
</dbReference>
<reference evidence="1" key="1">
    <citation type="submission" date="2022-07" db="EMBL/GenBank/DDBJ databases">
        <title>FELIX.</title>
        <authorList>
            <person name="Wan K.H."/>
            <person name="Park S."/>
            <person name="Lawrence Q."/>
            <person name="Eichenberger J.P."/>
            <person name="Booth B.W."/>
            <person name="Piaggio A.J."/>
            <person name="Chandler J.C."/>
            <person name="Franklin A.B."/>
            <person name="Celniker S.E."/>
        </authorList>
    </citation>
    <scope>NUCLEOTIDE SEQUENCE</scope>
    <source>
        <strain evidence="1">QA-1986 374</strain>
    </source>
</reference>